<dbReference type="AlphaFoldDB" id="A0A238ZTM2"/>
<dbReference type="Proteomes" id="UP000198280">
    <property type="component" value="Unassembled WGS sequence"/>
</dbReference>
<dbReference type="EMBL" id="FZOF01000001">
    <property type="protein sequence ID" value="SNR86361.1"/>
    <property type="molecule type" value="Genomic_DNA"/>
</dbReference>
<dbReference type="RefSeq" id="WP_089221926.1">
    <property type="nucleotide sequence ID" value="NZ_FZOF01000001.1"/>
</dbReference>
<dbReference type="Pfam" id="PF15588">
    <property type="entry name" value="Imm10"/>
    <property type="match status" value="1"/>
</dbReference>
<protein>
    <submittedName>
        <fullName evidence="1">Immunity protein 10</fullName>
    </submittedName>
</protein>
<sequence length="150" mass="16465">MTFRFEALIACGFDDPEQDGTMIAGIAESDDEEDFSLTFMCNFDEPDEQDVRLGFDSHCVVTPDQNTAYGCVRQVELDADVLRITLDPESVDALGLEAPIVEAVLRAPAPEVARMLEVLARILTYGRPDARPLVISLSETSSGPFLGRPR</sequence>
<reference evidence="1 2" key="1">
    <citation type="submission" date="2017-06" db="EMBL/GenBank/DDBJ databases">
        <authorList>
            <person name="Kim H.J."/>
            <person name="Triplett B.A."/>
        </authorList>
    </citation>
    <scope>NUCLEOTIDE SEQUENCE [LARGE SCALE GENOMIC DNA]</scope>
    <source>
        <strain evidence="1 2">CGMCC 4.1858</strain>
    </source>
</reference>
<keyword evidence="2" id="KW-1185">Reference proteome</keyword>
<accession>A0A238ZTM2</accession>
<organism evidence="1 2">
    <name type="scientific">Actinacidiphila glaucinigra</name>
    <dbReference type="NCBI Taxonomy" id="235986"/>
    <lineage>
        <taxon>Bacteria</taxon>
        <taxon>Bacillati</taxon>
        <taxon>Actinomycetota</taxon>
        <taxon>Actinomycetes</taxon>
        <taxon>Kitasatosporales</taxon>
        <taxon>Streptomycetaceae</taxon>
        <taxon>Actinacidiphila</taxon>
    </lineage>
</organism>
<dbReference type="InterPro" id="IPR028962">
    <property type="entry name" value="Imm10"/>
</dbReference>
<evidence type="ECO:0000313" key="1">
    <source>
        <dbReference type="EMBL" id="SNR86361.1"/>
    </source>
</evidence>
<proteinExistence type="predicted"/>
<name>A0A238ZTM2_9ACTN</name>
<gene>
    <name evidence="1" type="ORF">SAMN05216252_101530</name>
</gene>
<evidence type="ECO:0000313" key="2">
    <source>
        <dbReference type="Proteomes" id="UP000198280"/>
    </source>
</evidence>
<dbReference type="OrthoDB" id="3295921at2"/>